<dbReference type="STRING" id="1901.BB341_20715"/>
<keyword evidence="2 5" id="KW-0479">Metal-binding</keyword>
<evidence type="ECO:0000313" key="7">
    <source>
        <dbReference type="Proteomes" id="UP000002357"/>
    </source>
</evidence>
<dbReference type="KEGG" id="sclf:BB341_20715"/>
<dbReference type="GeneID" id="93731884"/>
<keyword evidence="7" id="KW-1185">Reference proteome</keyword>
<feature type="binding site" evidence="4">
    <location>
        <position position="17"/>
    </location>
    <ligand>
        <name>heme b</name>
        <dbReference type="ChEBI" id="CHEBI:60344"/>
    </ligand>
</feature>
<dbReference type="GO" id="GO:0020037">
    <property type="term" value="F:heme binding"/>
    <property type="evidence" value="ECO:0007669"/>
    <property type="project" value="TreeGrafter"/>
</dbReference>
<keyword evidence="3 5" id="KW-0408">Iron</keyword>
<dbReference type="Proteomes" id="UP000002357">
    <property type="component" value="Chromosome"/>
</dbReference>
<dbReference type="GO" id="GO:0004392">
    <property type="term" value="F:heme oxygenase (decyclizing) activity"/>
    <property type="evidence" value="ECO:0007669"/>
    <property type="project" value="InterPro"/>
</dbReference>
<keyword evidence="1 4" id="KW-0349">Heme</keyword>
<dbReference type="PANTHER" id="PTHR10720:SF0">
    <property type="entry name" value="HEME OXYGENASE"/>
    <property type="match status" value="1"/>
</dbReference>
<sequence>MDATTATVDTSFSTLLRAASLEEHKRVSTSPFMNDLLGGRHGVDAFARYTEQLWYVYRALEETAETLKDSPATGPFIQPRLFRTESLERDLAHLLGEEWRERSAPLPETRAYAERIQECARTWAGGYIAHHYTRYLGDLAGGQAVRSRAERNWGITHKGDGVRFYIFDGIASPPVFRREYRELLDAVTADELEQQRVVAECVRAYGFNEAILVALAAEFPLSSV</sequence>
<feature type="binding site" evidence="4">
    <location>
        <position position="181"/>
    </location>
    <ligand>
        <name>heme b</name>
        <dbReference type="ChEBI" id="CHEBI:60344"/>
    </ligand>
</feature>
<feature type="binding site" description="axial binding residue" evidence="5">
    <location>
        <position position="24"/>
    </location>
    <ligand>
        <name>heme b</name>
        <dbReference type="ChEBI" id="CHEBI:60344"/>
    </ligand>
    <ligandPart>
        <name>Fe</name>
        <dbReference type="ChEBI" id="CHEBI:18248"/>
    </ligandPart>
</feature>
<proteinExistence type="predicted"/>
<evidence type="ECO:0000256" key="5">
    <source>
        <dbReference type="PIRSR" id="PIRSR000343-2"/>
    </source>
</evidence>
<keyword evidence="6" id="KW-0560">Oxidoreductase</keyword>
<dbReference type="CDD" id="cd19165">
    <property type="entry name" value="HemeO"/>
    <property type="match status" value="1"/>
</dbReference>
<dbReference type="PANTHER" id="PTHR10720">
    <property type="entry name" value="HEME OXYGENASE"/>
    <property type="match status" value="1"/>
</dbReference>
<organism evidence="6 7">
    <name type="scientific">Streptomyces clavuligerus</name>
    <dbReference type="NCBI Taxonomy" id="1901"/>
    <lineage>
        <taxon>Bacteria</taxon>
        <taxon>Bacillati</taxon>
        <taxon>Actinomycetota</taxon>
        <taxon>Actinomycetes</taxon>
        <taxon>Kitasatosporales</taxon>
        <taxon>Streptomycetaceae</taxon>
        <taxon>Streptomyces</taxon>
    </lineage>
</organism>
<dbReference type="GO" id="GO:0006979">
    <property type="term" value="P:response to oxidative stress"/>
    <property type="evidence" value="ECO:0007669"/>
    <property type="project" value="TreeGrafter"/>
</dbReference>
<dbReference type="GO" id="GO:0006788">
    <property type="term" value="P:heme oxidation"/>
    <property type="evidence" value="ECO:0007669"/>
    <property type="project" value="InterPro"/>
</dbReference>
<name>E2Q1U4_STRCL</name>
<evidence type="ECO:0000256" key="3">
    <source>
        <dbReference type="ARBA" id="ARBA00023004"/>
    </source>
</evidence>
<evidence type="ECO:0000256" key="2">
    <source>
        <dbReference type="ARBA" id="ARBA00022723"/>
    </source>
</evidence>
<dbReference type="AlphaFoldDB" id="E2Q1U4"/>
<gene>
    <name evidence="6" type="primary">hmuO</name>
    <name evidence="6" type="ORF">SCLAV_1495</name>
</gene>
<reference evidence="6 7" key="1">
    <citation type="journal article" date="2010" name="Genome Biol. Evol.">
        <title>The sequence of a 1.8-mb bacterial linear plasmid reveals a rich evolutionary reservoir of secondary metabolic pathways.</title>
        <authorList>
            <person name="Medema M.H."/>
            <person name="Trefzer A."/>
            <person name="Kovalchuk A."/>
            <person name="van den Berg M."/>
            <person name="Mueller U."/>
            <person name="Heijne W."/>
            <person name="Wu L."/>
            <person name="Alam M.T."/>
            <person name="Ronning C.M."/>
            <person name="Nierman W.C."/>
            <person name="Bovenberg R.A.L."/>
            <person name="Breitling R."/>
            <person name="Takano E."/>
        </authorList>
    </citation>
    <scope>NUCLEOTIDE SEQUENCE [LARGE SCALE GENOMIC DNA]</scope>
    <source>
        <strain evidence="7">ATCC 27064 / DSM 738 / JCM 4710 / NBRC 13307 / NCIMB 12785 / NRRL 3585 / VKM Ac-602</strain>
    </source>
</reference>
<dbReference type="InterPro" id="IPR002051">
    <property type="entry name" value="Haem_Oase"/>
</dbReference>
<protein>
    <submittedName>
        <fullName evidence="6">Heme oxygenase</fullName>
        <ecNumber evidence="6">1.14.99.3</ecNumber>
    </submittedName>
</protein>
<dbReference type="Pfam" id="PF01126">
    <property type="entry name" value="Heme_oxygenase"/>
    <property type="match status" value="1"/>
</dbReference>
<accession>E2Q1U4</accession>
<dbReference type="PIRSF" id="PIRSF000343">
    <property type="entry name" value="Haem_Oase"/>
    <property type="match status" value="1"/>
</dbReference>
<evidence type="ECO:0000313" key="6">
    <source>
        <dbReference type="EMBL" id="EFG06570.1"/>
    </source>
</evidence>
<dbReference type="EMBL" id="CM000913">
    <property type="protein sequence ID" value="EFG06570.1"/>
    <property type="molecule type" value="Genomic_DNA"/>
</dbReference>
<dbReference type="OrthoDB" id="5493802at2"/>
<dbReference type="InterPro" id="IPR016053">
    <property type="entry name" value="Haem_Oase-like"/>
</dbReference>
<dbReference type="EC" id="1.14.99.3" evidence="6"/>
<dbReference type="InterPro" id="IPR016084">
    <property type="entry name" value="Haem_Oase-like_multi-hlx"/>
</dbReference>
<evidence type="ECO:0000256" key="1">
    <source>
        <dbReference type="ARBA" id="ARBA00022617"/>
    </source>
</evidence>
<dbReference type="PRINTS" id="PR00088">
    <property type="entry name" value="HAEMOXYGNASE"/>
</dbReference>
<dbReference type="GO" id="GO:0042167">
    <property type="term" value="P:heme catabolic process"/>
    <property type="evidence" value="ECO:0007669"/>
    <property type="project" value="TreeGrafter"/>
</dbReference>
<feature type="binding site" evidence="4">
    <location>
        <position position="132"/>
    </location>
    <ligand>
        <name>heme b</name>
        <dbReference type="ChEBI" id="CHEBI:60344"/>
    </ligand>
</feature>
<dbReference type="eggNOG" id="COG5398">
    <property type="taxonomic scope" value="Bacteria"/>
</dbReference>
<dbReference type="RefSeq" id="WP_003960289.1">
    <property type="nucleotide sequence ID" value="NZ_CM000913.1"/>
</dbReference>
<dbReference type="SUPFAM" id="SSF48613">
    <property type="entry name" value="Heme oxygenase-like"/>
    <property type="match status" value="1"/>
</dbReference>
<dbReference type="Gene3D" id="1.20.910.10">
    <property type="entry name" value="Heme oxygenase-like"/>
    <property type="match status" value="1"/>
</dbReference>
<dbReference type="GO" id="GO:0046872">
    <property type="term" value="F:metal ion binding"/>
    <property type="evidence" value="ECO:0007669"/>
    <property type="project" value="UniProtKB-KW"/>
</dbReference>
<evidence type="ECO:0000256" key="4">
    <source>
        <dbReference type="PIRSR" id="PIRSR000343-1"/>
    </source>
</evidence>